<feature type="compositionally biased region" description="Low complexity" evidence="1">
    <location>
        <begin position="649"/>
        <end position="670"/>
    </location>
</feature>
<comment type="caution">
    <text evidence="3">The sequence shown here is derived from an EMBL/GenBank/DDBJ whole genome shotgun (WGS) entry which is preliminary data.</text>
</comment>
<organism evidence="3 6">
    <name type="scientific">Rhizobium fabae</name>
    <dbReference type="NCBI Taxonomy" id="573179"/>
    <lineage>
        <taxon>Bacteria</taxon>
        <taxon>Pseudomonadati</taxon>
        <taxon>Pseudomonadota</taxon>
        <taxon>Alphaproteobacteria</taxon>
        <taxon>Hyphomicrobiales</taxon>
        <taxon>Rhizobiaceae</taxon>
        <taxon>Rhizobium/Agrobacterium group</taxon>
        <taxon>Rhizobium</taxon>
    </lineage>
</organism>
<feature type="transmembrane region" description="Helical" evidence="2">
    <location>
        <begin position="35"/>
        <end position="56"/>
    </location>
</feature>
<dbReference type="Proteomes" id="UP000272004">
    <property type="component" value="Unassembled WGS sequence"/>
</dbReference>
<evidence type="ECO:0000313" key="5">
    <source>
        <dbReference type="Proteomes" id="UP000272004"/>
    </source>
</evidence>
<dbReference type="Proteomes" id="UP000545490">
    <property type="component" value="Unassembled WGS sequence"/>
</dbReference>
<name>A0A7W6FJL8_9HYPH</name>
<feature type="transmembrane region" description="Helical" evidence="2">
    <location>
        <begin position="568"/>
        <end position="591"/>
    </location>
</feature>
<dbReference type="InterPro" id="IPR027628">
    <property type="entry name" value="DotA_TraY"/>
</dbReference>
<dbReference type="NCBIfam" id="TIGR04346">
    <property type="entry name" value="DotA_TraY"/>
    <property type="match status" value="1"/>
</dbReference>
<accession>A0A7W6FJL8</accession>
<sequence length="670" mass="70161">MKFYDLFAEPPATNLAWQVVNIILPSDLTSPWGRALAVFASALTIIATSMIAWITVQGIVHSAYTGKVLGERFHQIWAPLRVVLGLGLLVPISGGFSPIHETIKQVVLRPAINLADATWLTFVETVAKDGTPIIPVSAGGSGIVFDLAEHEICLAVARAAGEPWGYSTPLPSATGELHNGGLFSNPTVAWSYGRDCGSMAYTMPAEQPAFAEARRNAMGALVTALRAKAATYAETFRDGKSIPTPEAAVNAVGQSMLPAGLAAEIRSAGAAYDKRISEAAAAEASKVESDSRSKLVDAAKAQGWMNAGSYWRSLSQISELTVALTTEKPERTAPRLDKLASFETPVRNALDTLRSQISGEQLQAALTADDLAAAGDASADFLTKILGPMSRDLGEWLSSSKPSTDPMGDIISSGHVMIAAAGTAILGGAAVMVGASNWFSEAIGANGAASWLLDWSKLAIGALWLIGAMRAYVLPMMPFLFIGIAFITWAAAILEAMVASLLWGLAFLKMDNGDFIGQGQRQGMMLLFNVALRPVLAVLSLCGAYLLFTVSVSTLDSLWATAFFGQTGGHIAGLSGLLVSLALKTYILWVICIKLFGLIANLPDRVGAWFDVPTTGQFGESGHVGAMAAGAVALASRSTPGAIPTRGPGKSTAGADDSDSSSAARISRGR</sequence>
<feature type="transmembrane region" description="Helical" evidence="2">
    <location>
        <begin position="479"/>
        <end position="505"/>
    </location>
</feature>
<evidence type="ECO:0000313" key="4">
    <source>
        <dbReference type="EMBL" id="RUM11857.1"/>
    </source>
</evidence>
<evidence type="ECO:0000256" key="2">
    <source>
        <dbReference type="SAM" id="Phobius"/>
    </source>
</evidence>
<keyword evidence="5" id="KW-1185">Reference proteome</keyword>
<dbReference type="EMBL" id="RJJU01000008">
    <property type="protein sequence ID" value="RUM11857.1"/>
    <property type="molecule type" value="Genomic_DNA"/>
</dbReference>
<evidence type="ECO:0000313" key="6">
    <source>
        <dbReference type="Proteomes" id="UP000545490"/>
    </source>
</evidence>
<evidence type="ECO:0000256" key="1">
    <source>
        <dbReference type="SAM" id="MobiDB-lite"/>
    </source>
</evidence>
<dbReference type="AlphaFoldDB" id="A0A7W6FJL8"/>
<protein>
    <submittedName>
        <fullName evidence="3">Conjugal transfer/type IV secretion protein DotA/TraY</fullName>
    </submittedName>
</protein>
<feature type="transmembrane region" description="Helical" evidence="2">
    <location>
        <begin position="451"/>
        <end position="473"/>
    </location>
</feature>
<evidence type="ECO:0000313" key="3">
    <source>
        <dbReference type="EMBL" id="MBB3915561.1"/>
    </source>
</evidence>
<feature type="transmembrane region" description="Helical" evidence="2">
    <location>
        <begin position="416"/>
        <end position="439"/>
    </location>
</feature>
<dbReference type="EMBL" id="JACIDG010000006">
    <property type="protein sequence ID" value="MBB3915561.1"/>
    <property type="molecule type" value="Genomic_DNA"/>
</dbReference>
<gene>
    <name evidence="4" type="ORF">EFB14_15830</name>
    <name evidence="3" type="ORF">GGQ65_002851</name>
</gene>
<proteinExistence type="predicted"/>
<reference evidence="3 6" key="2">
    <citation type="submission" date="2020-08" db="EMBL/GenBank/DDBJ databases">
        <title>Genomic Encyclopedia of Type Strains, Phase IV (KMG-IV): sequencing the most valuable type-strain genomes for metagenomic binning, comparative biology and taxonomic classification.</title>
        <authorList>
            <person name="Goeker M."/>
        </authorList>
    </citation>
    <scope>NUCLEOTIDE SEQUENCE [LARGE SCALE GENOMIC DNA]</scope>
    <source>
        <strain evidence="3 6">DSM 19331</strain>
    </source>
</reference>
<keyword evidence="2" id="KW-1133">Transmembrane helix</keyword>
<keyword evidence="2" id="KW-0472">Membrane</keyword>
<feature type="region of interest" description="Disordered" evidence="1">
    <location>
        <begin position="638"/>
        <end position="670"/>
    </location>
</feature>
<reference evidence="4 5" key="1">
    <citation type="submission" date="2018-11" db="EMBL/GenBank/DDBJ databases">
        <authorList>
            <person name="Huo Y."/>
        </authorList>
    </citation>
    <scope>NUCLEOTIDE SEQUENCE [LARGE SCALE GENOMIC DNA]</scope>
    <source>
        <strain evidence="4 5">CCBAU 33202</strain>
    </source>
</reference>
<keyword evidence="2" id="KW-0812">Transmembrane</keyword>
<feature type="transmembrane region" description="Helical" evidence="2">
    <location>
        <begin position="76"/>
        <end position="96"/>
    </location>
</feature>
<dbReference type="RefSeq" id="WP_126826837.1">
    <property type="nucleotide sequence ID" value="NZ_JACIDG010000006.1"/>
</dbReference>
<feature type="transmembrane region" description="Helical" evidence="2">
    <location>
        <begin position="526"/>
        <end position="548"/>
    </location>
</feature>